<feature type="domain" description="Peptidase S54 rhomboid" evidence="8">
    <location>
        <begin position="287"/>
        <end position="439"/>
    </location>
</feature>
<protein>
    <recommendedName>
        <fullName evidence="8">Peptidase S54 rhomboid domain-containing protein</fullName>
    </recommendedName>
</protein>
<evidence type="ECO:0000256" key="7">
    <source>
        <dbReference type="SAM" id="Phobius"/>
    </source>
</evidence>
<reference evidence="9 10" key="1">
    <citation type="journal article" date="2018" name="BMC Genomics">
        <title>The genome of Naegleria lovaniensis, the basis for a comparative approach to unravel pathogenicity factors of the human pathogenic amoeba N. fowleri.</title>
        <authorList>
            <person name="Liechti N."/>
            <person name="Schurch N."/>
            <person name="Bruggmann R."/>
            <person name="Wittwer M."/>
        </authorList>
    </citation>
    <scope>NUCLEOTIDE SEQUENCE [LARGE SCALE GENOMIC DNA]</scope>
    <source>
        <strain evidence="9 10">ATCC 30569</strain>
    </source>
</reference>
<comment type="similarity">
    <text evidence="2">Belongs to the peptidase S54 family.</text>
</comment>
<feature type="transmembrane region" description="Helical" evidence="7">
    <location>
        <begin position="397"/>
        <end position="414"/>
    </location>
</feature>
<dbReference type="GO" id="GO:0016020">
    <property type="term" value="C:membrane"/>
    <property type="evidence" value="ECO:0007669"/>
    <property type="project" value="UniProtKB-SubCell"/>
</dbReference>
<evidence type="ECO:0000256" key="4">
    <source>
        <dbReference type="ARBA" id="ARBA00022801"/>
    </source>
</evidence>
<evidence type="ECO:0000313" key="10">
    <source>
        <dbReference type="Proteomes" id="UP000816034"/>
    </source>
</evidence>
<dbReference type="GO" id="GO:0004252">
    <property type="term" value="F:serine-type endopeptidase activity"/>
    <property type="evidence" value="ECO:0007669"/>
    <property type="project" value="InterPro"/>
</dbReference>
<keyword evidence="6 7" id="KW-0472">Membrane</keyword>
<feature type="transmembrane region" description="Helical" evidence="7">
    <location>
        <begin position="292"/>
        <end position="315"/>
    </location>
</feature>
<evidence type="ECO:0000313" key="9">
    <source>
        <dbReference type="EMBL" id="KAG2392859.1"/>
    </source>
</evidence>
<feature type="transmembrane region" description="Helical" evidence="7">
    <location>
        <begin position="147"/>
        <end position="168"/>
    </location>
</feature>
<keyword evidence="4" id="KW-0378">Hydrolase</keyword>
<dbReference type="Proteomes" id="UP000816034">
    <property type="component" value="Unassembled WGS sequence"/>
</dbReference>
<dbReference type="PANTHER" id="PTHR43731">
    <property type="entry name" value="RHOMBOID PROTEASE"/>
    <property type="match status" value="1"/>
</dbReference>
<sequence>MLRCQHSILASSSSLLRTRTRSTINSTLNGLLSSTTVIRSFSSLRSKFIVENSWSKPNNIHKHWNSVSDDQQYSSIQKFNHSYPIHERTMEHTQKRNYSIHQPRESSDDPAQDFFDEMRRLYLQEEMHQNFYEFNSHKGRSEHRRRLLWMALAFPAVFTLLVACTIGFDKKFHEHVQGPINILVQQALSQYMQSIEQEKAKKGNTQKVKDVRGVETPLLKKGPILNEPNDNAFDEIEKDVRRYPILYAIIAANVATHFIFKQLRLSPAFARVYTRHMTCSVNNLLRRRIHTLITCTFVHSGLAHLSFNMLALYNMGHLLYESLSPEAFLAFYFGAGACASVGSILLKLVTKNYYQASVGASGAIFAVMFAGLNIISLEKAKINLIFLPDSFGGFNPQYFLPAYFIGEILFNIYSRRVKLDTGAHLTGAAFGYAALTALRKQEHHRQRRCAELSSRKTYYFGQVREMRKDGFGLLITPQFALVANFKDGSAVGVGTAFHKDQNGRWVGSNVMLDNVGKAQ</sequence>
<accession>A0AA88KRP3</accession>
<dbReference type="GeneID" id="68101890"/>
<comment type="caution">
    <text evidence="9">The sequence shown here is derived from an EMBL/GenBank/DDBJ whole genome shotgun (WGS) entry which is preliminary data.</text>
</comment>
<dbReference type="InterPro" id="IPR035952">
    <property type="entry name" value="Rhomboid-like_sf"/>
</dbReference>
<feature type="transmembrane region" description="Helical" evidence="7">
    <location>
        <begin position="327"/>
        <end position="346"/>
    </location>
</feature>
<evidence type="ECO:0000256" key="5">
    <source>
        <dbReference type="ARBA" id="ARBA00022989"/>
    </source>
</evidence>
<evidence type="ECO:0000256" key="1">
    <source>
        <dbReference type="ARBA" id="ARBA00004141"/>
    </source>
</evidence>
<keyword evidence="5 7" id="KW-1133">Transmembrane helix</keyword>
<dbReference type="GO" id="GO:0006465">
    <property type="term" value="P:signal peptide processing"/>
    <property type="evidence" value="ECO:0007669"/>
    <property type="project" value="TreeGrafter"/>
</dbReference>
<evidence type="ECO:0000256" key="2">
    <source>
        <dbReference type="ARBA" id="ARBA00009045"/>
    </source>
</evidence>
<feature type="transmembrane region" description="Helical" evidence="7">
    <location>
        <begin position="358"/>
        <end position="377"/>
    </location>
</feature>
<gene>
    <name evidence="9" type="ORF">C9374_009436</name>
</gene>
<comment type="subcellular location">
    <subcellularLocation>
        <location evidence="1">Membrane</location>
        <topology evidence="1">Multi-pass membrane protein</topology>
    </subcellularLocation>
</comment>
<dbReference type="SUPFAM" id="SSF144091">
    <property type="entry name" value="Rhomboid-like"/>
    <property type="match status" value="1"/>
</dbReference>
<dbReference type="AlphaFoldDB" id="A0AA88KRP3"/>
<evidence type="ECO:0000256" key="3">
    <source>
        <dbReference type="ARBA" id="ARBA00022692"/>
    </source>
</evidence>
<dbReference type="EMBL" id="PYSW02000003">
    <property type="protein sequence ID" value="KAG2392859.1"/>
    <property type="molecule type" value="Genomic_DNA"/>
</dbReference>
<dbReference type="InterPro" id="IPR022764">
    <property type="entry name" value="Peptidase_S54_rhomboid_dom"/>
</dbReference>
<dbReference type="Pfam" id="PF01694">
    <property type="entry name" value="Rhomboid"/>
    <property type="match status" value="1"/>
</dbReference>
<name>A0AA88KRP3_NAELO</name>
<dbReference type="InterPro" id="IPR050925">
    <property type="entry name" value="Rhomboid_protease_S54"/>
</dbReference>
<evidence type="ECO:0000256" key="6">
    <source>
        <dbReference type="ARBA" id="ARBA00023136"/>
    </source>
</evidence>
<proteinExistence type="inferred from homology"/>
<organism evidence="9 10">
    <name type="scientific">Naegleria lovaniensis</name>
    <name type="common">Amoeba</name>
    <dbReference type="NCBI Taxonomy" id="51637"/>
    <lineage>
        <taxon>Eukaryota</taxon>
        <taxon>Discoba</taxon>
        <taxon>Heterolobosea</taxon>
        <taxon>Tetramitia</taxon>
        <taxon>Eutetramitia</taxon>
        <taxon>Vahlkampfiidae</taxon>
        <taxon>Naegleria</taxon>
    </lineage>
</organism>
<dbReference type="RefSeq" id="XP_044554753.1">
    <property type="nucleotide sequence ID" value="XM_044699623.1"/>
</dbReference>
<keyword evidence="3 7" id="KW-0812">Transmembrane</keyword>
<evidence type="ECO:0000259" key="8">
    <source>
        <dbReference type="Pfam" id="PF01694"/>
    </source>
</evidence>
<dbReference type="Gene3D" id="1.20.1540.10">
    <property type="entry name" value="Rhomboid-like"/>
    <property type="match status" value="1"/>
</dbReference>
<feature type="transmembrane region" description="Helical" evidence="7">
    <location>
        <begin position="243"/>
        <end position="260"/>
    </location>
</feature>
<dbReference type="PANTHER" id="PTHR43731:SF14">
    <property type="entry name" value="PRESENILIN-ASSOCIATED RHOMBOID-LIKE PROTEIN, MITOCHONDRIAL"/>
    <property type="match status" value="1"/>
</dbReference>
<keyword evidence="10" id="KW-1185">Reference proteome</keyword>